<feature type="signal peptide" evidence="1">
    <location>
        <begin position="1"/>
        <end position="20"/>
    </location>
</feature>
<dbReference type="PANTHER" id="PTHR34599">
    <property type="entry name" value="PEROXIDASE-RELATED"/>
    <property type="match status" value="1"/>
</dbReference>
<dbReference type="eggNOG" id="ENOG502S7W7">
    <property type="taxonomic scope" value="Eukaryota"/>
</dbReference>
<dbReference type="InterPro" id="IPR011049">
    <property type="entry name" value="Serralysin-like_metalloprot_C"/>
</dbReference>
<accession>K0R5Y0</accession>
<dbReference type="InterPro" id="IPR055161">
    <property type="entry name" value="NapH1-like_2nd"/>
</dbReference>
<feature type="chain" id="PRO_5003838901" description="Vanadium-dependent haloperoxidase NapH1-like second helical-bundle domain-containing protein" evidence="1">
    <location>
        <begin position="21"/>
        <end position="883"/>
    </location>
</feature>
<evidence type="ECO:0000259" key="2">
    <source>
        <dbReference type="Pfam" id="PF22778"/>
    </source>
</evidence>
<evidence type="ECO:0000313" key="4">
    <source>
        <dbReference type="Proteomes" id="UP000266841"/>
    </source>
</evidence>
<feature type="non-terminal residue" evidence="3">
    <location>
        <position position="883"/>
    </location>
</feature>
<dbReference type="CDD" id="cd03398">
    <property type="entry name" value="PAP2_haloperoxidase"/>
    <property type="match status" value="1"/>
</dbReference>
<organism evidence="3 4">
    <name type="scientific">Thalassiosira oceanica</name>
    <name type="common">Marine diatom</name>
    <dbReference type="NCBI Taxonomy" id="159749"/>
    <lineage>
        <taxon>Eukaryota</taxon>
        <taxon>Sar</taxon>
        <taxon>Stramenopiles</taxon>
        <taxon>Ochrophyta</taxon>
        <taxon>Bacillariophyta</taxon>
        <taxon>Coscinodiscophyceae</taxon>
        <taxon>Thalassiosirophycidae</taxon>
        <taxon>Thalassiosirales</taxon>
        <taxon>Thalassiosiraceae</taxon>
        <taxon>Thalassiosira</taxon>
    </lineage>
</organism>
<dbReference type="Gene3D" id="1.10.606.20">
    <property type="match status" value="1"/>
</dbReference>
<gene>
    <name evidence="3" type="ORF">THAOC_37471</name>
</gene>
<reference evidence="3 4" key="1">
    <citation type="journal article" date="2012" name="Genome Biol.">
        <title>Genome and low-iron response of an oceanic diatom adapted to chronic iron limitation.</title>
        <authorList>
            <person name="Lommer M."/>
            <person name="Specht M."/>
            <person name="Roy A.S."/>
            <person name="Kraemer L."/>
            <person name="Andreson R."/>
            <person name="Gutowska M.A."/>
            <person name="Wolf J."/>
            <person name="Bergner S.V."/>
            <person name="Schilhabel M.B."/>
            <person name="Klostermeier U.C."/>
            <person name="Beiko R.G."/>
            <person name="Rosenstiel P."/>
            <person name="Hippler M."/>
            <person name="Laroche J."/>
        </authorList>
    </citation>
    <scope>NUCLEOTIDE SEQUENCE [LARGE SCALE GENOMIC DNA]</scope>
    <source>
        <strain evidence="3 4">CCMP1005</strain>
    </source>
</reference>
<protein>
    <recommendedName>
        <fullName evidence="2">Vanadium-dependent haloperoxidase NapH1-like second helical-bundle domain-containing protein</fullName>
    </recommendedName>
</protein>
<evidence type="ECO:0000256" key="1">
    <source>
        <dbReference type="SAM" id="SignalP"/>
    </source>
</evidence>
<keyword evidence="4" id="KW-1185">Reference proteome</keyword>
<dbReference type="SUPFAM" id="SSF51120">
    <property type="entry name" value="beta-Roll"/>
    <property type="match status" value="1"/>
</dbReference>
<dbReference type="Pfam" id="PF22778">
    <property type="entry name" value="VCPO_2nd"/>
    <property type="match status" value="1"/>
</dbReference>
<name>K0R5Y0_THAOC</name>
<dbReference type="PANTHER" id="PTHR34599:SF1">
    <property type="entry name" value="PHOSPHATIDIC ACID PHOSPHATASE TYPE 2_HALOPEROXIDASE DOMAIN-CONTAINING PROTEIN"/>
    <property type="match status" value="1"/>
</dbReference>
<keyword evidence="1" id="KW-0732">Signal</keyword>
<dbReference type="EMBL" id="AGNL01050269">
    <property type="protein sequence ID" value="EJK44026.1"/>
    <property type="molecule type" value="Genomic_DNA"/>
</dbReference>
<dbReference type="SUPFAM" id="SSF48317">
    <property type="entry name" value="Acid phosphatase/Vanadium-dependent haloperoxidase"/>
    <property type="match status" value="2"/>
</dbReference>
<dbReference type="InterPro" id="IPR052559">
    <property type="entry name" value="V-haloperoxidase"/>
</dbReference>
<evidence type="ECO:0000313" key="3">
    <source>
        <dbReference type="EMBL" id="EJK44026.1"/>
    </source>
</evidence>
<dbReference type="OrthoDB" id="9980417at2759"/>
<dbReference type="AlphaFoldDB" id="K0R5Y0"/>
<dbReference type="InterPro" id="IPR036938">
    <property type="entry name" value="PAP2/HPO_sf"/>
</dbReference>
<dbReference type="Proteomes" id="UP000266841">
    <property type="component" value="Unassembled WGS sequence"/>
</dbReference>
<feature type="domain" description="Vanadium-dependent haloperoxidase NapH1-like second helical-bundle" evidence="2">
    <location>
        <begin position="406"/>
        <end position="585"/>
    </location>
</feature>
<sequence>MKRCWATIIALFLGSTHVSARTDTRRIQSEETGATGRQDELNPVPEWIDLALHWIGQSERGPTISGHFLVMTNAALFDAWAAYEPSTTGAVTDLDAIRVNSTAFDSSGRPALLRERSQAHSMTTAAYEMLSSVMGPSMITQRALELEEDEPEIAEVRLAELLDAALTLKEEQLTLIRSGLDQAEKDLMVEVSNTVHQPIKEAIKSRILADGSNFQQNYTDTTGYEVTSWIDPSPCLNLCLPGLHLLIQHVRRPARDRRVLRPGRAAGVAGPTPSSEDGTLRLTETWQSLTQMGTFPKPKDGGEQFPLTPHWGGVTPFTLPTGSALRSEYYGPYDAEGNLRQQWIDELTQLLDLAEQQQDGTCPRCRAESEYWELGDEFKYPPGWWADRANEIVKDLNMPVKESLQISLGVSLAVFDAGIAAWDMKYFYDSVRPVTAINEAFYGSTVSDWTGSAPGNKVANLDDRNFWRPYQLRRNSSPPFPDVPSGHSAFSSSAMIVLRLILGTNVFGFVSEPFQCRFDTSGGFDGDEANGNEYTTLDFMYLSEAMEAAGFSRLLGGIHMMQGNMVGLEMGTKIGHGVVGHVRDLFGEDVGDDPVNNIDSDILFGTGGEDTITVPCNPDGNSEAYGYYGPDTLQYFGGSSGQLCGQVTLFGGDDADTFRVGDVAVIGDYEEIDTIILWRSQGILSRQVIGDKTTVKVDDSPAVILEGEWDLLSLNIVFEEPPSPSERDRRREGSWCLSGPFSFEFEGECSRETLLEAYKDQVYSATGAIPRDCTATAEEDFQAKLDAAGTTAQEICDKIYDTAEKVPFTDAAKKGTDMHFEQMFFNGRSDWQEEIETIYETDDESATSVLKRDAELIRAFHDGTAQGRRVAWPGELTNFQSSV</sequence>
<proteinExistence type="predicted"/>
<comment type="caution">
    <text evidence="3">The sequence shown here is derived from an EMBL/GenBank/DDBJ whole genome shotgun (WGS) entry which is preliminary data.</text>
</comment>